<dbReference type="Proteomes" id="UP000190328">
    <property type="component" value="Unassembled WGS sequence"/>
</dbReference>
<dbReference type="OrthoDB" id="2193439at2"/>
<accession>A0A1T4K3R1</accession>
<gene>
    <name evidence="2" type="ORF">SAMN02745116_00072</name>
</gene>
<proteinExistence type="predicted"/>
<dbReference type="RefSeq" id="WP_078806044.1">
    <property type="nucleotide sequence ID" value="NZ_FUXI01000001.1"/>
</dbReference>
<dbReference type="EMBL" id="FUXI01000001">
    <property type="protein sequence ID" value="SJZ37080.1"/>
    <property type="molecule type" value="Genomic_DNA"/>
</dbReference>
<feature type="compositionally biased region" description="Polar residues" evidence="1">
    <location>
        <begin position="317"/>
        <end position="326"/>
    </location>
</feature>
<feature type="region of interest" description="Disordered" evidence="1">
    <location>
        <begin position="317"/>
        <end position="336"/>
    </location>
</feature>
<organism evidence="2 3">
    <name type="scientific">Pilibacter termitis</name>
    <dbReference type="NCBI Taxonomy" id="263852"/>
    <lineage>
        <taxon>Bacteria</taxon>
        <taxon>Bacillati</taxon>
        <taxon>Bacillota</taxon>
        <taxon>Bacilli</taxon>
        <taxon>Lactobacillales</taxon>
        <taxon>Enterococcaceae</taxon>
        <taxon>Pilibacter</taxon>
    </lineage>
</organism>
<evidence type="ECO:0000256" key="1">
    <source>
        <dbReference type="SAM" id="MobiDB-lite"/>
    </source>
</evidence>
<dbReference type="STRING" id="263852.SAMN02745116_00072"/>
<evidence type="ECO:0000313" key="2">
    <source>
        <dbReference type="EMBL" id="SJZ37080.1"/>
    </source>
</evidence>
<name>A0A1T4K3R1_9ENTE</name>
<sequence>MNQNFSRKHFRFPVFDDEEGVKLTSSEEERILFAGEEFIFGSITDDRTSEGLYQSINAEEYDTISFADNENTENHYTMDVRGMKFEEERKKYDERSLPRFRQTEEKVKRRDDINRRPYIPEQRVGRTFKREEVTPPMPTMRQAQGSNLQPRLAKIREEMKREKQQPLKQQYSGGLSRFRKRSENLPRTKVATLEKPKFTKDELFDSMKKAPESYILMEIDPNAPVHQEEKQGVRSWQARSPRVSASQTKPVITGSNKEAVKGTTRFSQKYPTQDKPIFTGRPRLNIEKSITKEPSRAAAATENTRKKRALARDLTSIMESENTSMSKIEKKLFDRN</sequence>
<evidence type="ECO:0000313" key="3">
    <source>
        <dbReference type="Proteomes" id="UP000190328"/>
    </source>
</evidence>
<reference evidence="2 3" key="1">
    <citation type="submission" date="2017-02" db="EMBL/GenBank/DDBJ databases">
        <authorList>
            <person name="Peterson S.W."/>
        </authorList>
    </citation>
    <scope>NUCLEOTIDE SEQUENCE [LARGE SCALE GENOMIC DNA]</scope>
    <source>
        <strain evidence="2 3">ATCC BAA-1030</strain>
    </source>
</reference>
<protein>
    <submittedName>
        <fullName evidence="2">Uncharacterized protein</fullName>
    </submittedName>
</protein>
<feature type="compositionally biased region" description="Basic and acidic residues" evidence="1">
    <location>
        <begin position="327"/>
        <end position="336"/>
    </location>
</feature>
<dbReference type="AlphaFoldDB" id="A0A1T4K3R1"/>
<keyword evidence="3" id="KW-1185">Reference proteome</keyword>